<dbReference type="Proteomes" id="UP000232806">
    <property type="component" value="Chromosome"/>
</dbReference>
<dbReference type="EMBL" id="CP017766">
    <property type="protein sequence ID" value="AUB56813.1"/>
    <property type="molecule type" value="Genomic_DNA"/>
</dbReference>
<accession>A0A2H4VFE8</accession>
<gene>
    <name evidence="1" type="ORF">BK007_10010</name>
</gene>
<evidence type="ECO:0000313" key="2">
    <source>
        <dbReference type="Proteomes" id="UP000232806"/>
    </source>
</evidence>
<name>A0A2H4VFE8_9EURY</name>
<sequence>MKTGKPLNPPKQSFYDYLKSSGYLFRPDIIENFLLSLKIKPFVILTGNSGTGKTKLAQLFAQYKSTQDNESNLHIQTEVKVGKSSKSGGWTLSKSEFYKFYPELKNLEHDYKIKIDGIESTGNLLLWPQLFYDNSNETIKDRLKELASEDPKQKVTLEIALPSHDSDKYKIVPVGANWTENRHLLGFFNVIQKQYQDTSSLELILNSEKDQSSPHFLILDEMNLSHVERYFADFLSAMESGESIPLHKKTTAEDEIPTDLVIPKNLFVIGTVNVDETTYMFSPKVLDRANTIEFSTYPAKDYMNNNHHNESPEGYLEYLENPLSNLETRNFTVEDLKEHLNGVKINSNDKLWDVLADEIQSFQEVLGKAGFDFGFRVINEILRFMYVAWVYEGKQEVWSNWMRYFDAQVKQKMLPKLHGSQRVLEEVLRDLFDLCYIDTIDSPPRSFEDLKSVPTVKYLESAIKIQEMDKVLNEQRYVSFIN</sequence>
<dbReference type="SUPFAM" id="SSF52540">
    <property type="entry name" value="P-loop containing nucleoside triphosphate hydrolases"/>
    <property type="match status" value="1"/>
</dbReference>
<proteinExistence type="predicted"/>
<evidence type="ECO:0000313" key="1">
    <source>
        <dbReference type="EMBL" id="AUB56813.1"/>
    </source>
</evidence>
<protein>
    <recommendedName>
        <fullName evidence="3">AAA domain-containing protein</fullName>
    </recommendedName>
</protein>
<dbReference type="Gene3D" id="3.40.50.300">
    <property type="entry name" value="P-loop containing nucleotide triphosphate hydrolases"/>
    <property type="match status" value="1"/>
</dbReference>
<organism evidence="1 2">
    <name type="scientific">Methanobacterium subterraneum</name>
    <dbReference type="NCBI Taxonomy" id="59277"/>
    <lineage>
        <taxon>Archaea</taxon>
        <taxon>Methanobacteriati</taxon>
        <taxon>Methanobacteriota</taxon>
        <taxon>Methanomada group</taxon>
        <taxon>Methanobacteria</taxon>
        <taxon>Methanobacteriales</taxon>
        <taxon>Methanobacteriaceae</taxon>
        <taxon>Methanobacterium</taxon>
    </lineage>
</organism>
<dbReference type="AlphaFoldDB" id="A0A2H4VFE8"/>
<evidence type="ECO:0008006" key="3">
    <source>
        <dbReference type="Google" id="ProtNLM"/>
    </source>
</evidence>
<reference evidence="1 2" key="1">
    <citation type="submission" date="2016-10" db="EMBL/GenBank/DDBJ databases">
        <title>Comparative genomics between deep and shallow subseafloor isolates.</title>
        <authorList>
            <person name="Ishii S."/>
            <person name="Miller J.R."/>
            <person name="Sutton G."/>
            <person name="Suzuki S."/>
            <person name="Methe B."/>
            <person name="Inagaki F."/>
            <person name="Imachi H."/>
        </authorList>
    </citation>
    <scope>NUCLEOTIDE SEQUENCE [LARGE SCALE GENOMIC DNA]</scope>
    <source>
        <strain evidence="1 2">MO-MB1</strain>
    </source>
</reference>
<dbReference type="InterPro" id="IPR027417">
    <property type="entry name" value="P-loop_NTPase"/>
</dbReference>